<dbReference type="RefSeq" id="WP_066964624.1">
    <property type="nucleotide sequence ID" value="NZ_CP023449.1"/>
</dbReference>
<evidence type="ECO:0000313" key="3">
    <source>
        <dbReference type="Proteomes" id="UP000218934"/>
    </source>
</evidence>
<dbReference type="InterPro" id="IPR029044">
    <property type="entry name" value="Nucleotide-diphossugar_trans"/>
</dbReference>
<keyword evidence="3" id="KW-1185">Reference proteome</keyword>
<dbReference type="EMBL" id="NWUF01000004">
    <property type="protein sequence ID" value="PCE43237.1"/>
    <property type="molecule type" value="Genomic_DNA"/>
</dbReference>
<dbReference type="Proteomes" id="UP000218934">
    <property type="component" value="Unassembled WGS sequence"/>
</dbReference>
<gene>
    <name evidence="2" type="ORF">COO09_05520</name>
</gene>
<organism evidence="2 3">
    <name type="scientific">Rhizorhabdus dicambivorans</name>
    <dbReference type="NCBI Taxonomy" id="1850238"/>
    <lineage>
        <taxon>Bacteria</taxon>
        <taxon>Pseudomonadati</taxon>
        <taxon>Pseudomonadota</taxon>
        <taxon>Alphaproteobacteria</taxon>
        <taxon>Sphingomonadales</taxon>
        <taxon>Sphingomonadaceae</taxon>
        <taxon>Rhizorhabdus</taxon>
    </lineage>
</organism>
<sequence>MPLAALIVAQDQTDIGDGLRATLPLAGRSLIEYQAGLALAAGAEHILILVERVPAALAQAVDRLRRGPARVEIARSLPDAIDRLHPEERILLVADGVIAAQGAVDRLAGAAPPALLVLPDSPEHDDFERIDATERWAGFALFGKGFLENTAQMLGDWDLGSTLLRRLVQDDAVRIAALDPGAETALPAPMLVTGPAALGAIEAGLLRRADAGEGNWTELYLHRLVATPLIGPLVGRQVDQSLVAWAATGIAWAGALLAAFHLFWGTVLLLPLAAAAASAGRRMARIWGGTAASLAIPTLARHGAAFAALLLLARMLAAEGGWGWWMVAALVPASLLGLAALEPIVAAIRPLPSPRWQASVDALLWIAPLLAVLGGWRWMLAALALYAVAGFLERFVAAWKGARFCDK</sequence>
<proteinExistence type="predicted"/>
<evidence type="ECO:0000256" key="1">
    <source>
        <dbReference type="SAM" id="Phobius"/>
    </source>
</evidence>
<dbReference type="OrthoDB" id="8477220at2"/>
<dbReference type="KEGG" id="rdi:CMV14_00485"/>
<comment type="caution">
    <text evidence="2">The sequence shown here is derived from an EMBL/GenBank/DDBJ whole genome shotgun (WGS) entry which is preliminary data.</text>
</comment>
<name>A0A2A4FZS6_9SPHN</name>
<evidence type="ECO:0000313" key="2">
    <source>
        <dbReference type="EMBL" id="PCE43237.1"/>
    </source>
</evidence>
<feature type="transmembrane region" description="Helical" evidence="1">
    <location>
        <begin position="322"/>
        <end position="341"/>
    </location>
</feature>
<dbReference type="SUPFAM" id="SSF53448">
    <property type="entry name" value="Nucleotide-diphospho-sugar transferases"/>
    <property type="match status" value="1"/>
</dbReference>
<reference evidence="2 3" key="1">
    <citation type="submission" date="2017-09" db="EMBL/GenBank/DDBJ databases">
        <title>The Catabolism of 3,6-Dichlorosalicylic acid is Initiated by the Cytochrome P450 Monooxygenase DsmABC in Rhizorhabdus dicambivorans Ndbn-20.</title>
        <authorList>
            <person name="Na L."/>
        </authorList>
    </citation>
    <scope>NUCLEOTIDE SEQUENCE [LARGE SCALE GENOMIC DNA]</scope>
    <source>
        <strain evidence="2 3">Ndbn-20m</strain>
    </source>
</reference>
<feature type="transmembrane region" description="Helical" evidence="1">
    <location>
        <begin position="291"/>
        <end position="316"/>
    </location>
</feature>
<keyword evidence="1" id="KW-1133">Transmembrane helix</keyword>
<feature type="transmembrane region" description="Helical" evidence="1">
    <location>
        <begin position="362"/>
        <end position="389"/>
    </location>
</feature>
<keyword evidence="1" id="KW-0812">Transmembrane</keyword>
<accession>A0A2A4FZS6</accession>
<feature type="transmembrane region" description="Helical" evidence="1">
    <location>
        <begin position="242"/>
        <end position="270"/>
    </location>
</feature>
<protein>
    <submittedName>
        <fullName evidence="2">Uncharacterized protein</fullName>
    </submittedName>
</protein>
<dbReference type="AlphaFoldDB" id="A0A2A4FZS6"/>
<keyword evidence="1" id="KW-0472">Membrane</keyword>